<dbReference type="SMART" id="SM00388">
    <property type="entry name" value="HisKA"/>
    <property type="match status" value="1"/>
</dbReference>
<evidence type="ECO:0000256" key="7">
    <source>
        <dbReference type="PROSITE-ProRule" id="PRU00169"/>
    </source>
</evidence>
<dbReference type="Proteomes" id="UP000263957">
    <property type="component" value="Unassembled WGS sequence"/>
</dbReference>
<evidence type="ECO:0000259" key="8">
    <source>
        <dbReference type="PROSITE" id="PS50109"/>
    </source>
</evidence>
<dbReference type="PROSITE" id="PS50109">
    <property type="entry name" value="HIS_KIN"/>
    <property type="match status" value="1"/>
</dbReference>
<comment type="catalytic activity">
    <reaction evidence="1">
        <text>ATP + protein L-histidine = ADP + protein N-phospho-L-histidine.</text>
        <dbReference type="EC" id="2.7.13.3"/>
    </reaction>
</comment>
<dbReference type="PANTHER" id="PTHR43047">
    <property type="entry name" value="TWO-COMPONENT HISTIDINE PROTEIN KINASE"/>
    <property type="match status" value="1"/>
</dbReference>
<evidence type="ECO:0000256" key="5">
    <source>
        <dbReference type="ARBA" id="ARBA00022777"/>
    </source>
</evidence>
<dbReference type="GO" id="GO:0009927">
    <property type="term" value="F:histidine phosphotransfer kinase activity"/>
    <property type="evidence" value="ECO:0007669"/>
    <property type="project" value="TreeGrafter"/>
</dbReference>
<evidence type="ECO:0000313" key="10">
    <source>
        <dbReference type="EMBL" id="HAE95477.1"/>
    </source>
</evidence>
<evidence type="ECO:0000256" key="4">
    <source>
        <dbReference type="ARBA" id="ARBA00022679"/>
    </source>
</evidence>
<protein>
    <recommendedName>
        <fullName evidence="2">histidine kinase</fullName>
        <ecNumber evidence="2">2.7.13.3</ecNumber>
    </recommendedName>
</protein>
<reference evidence="12 13" key="1">
    <citation type="journal article" date="2018" name="Nat. Biotechnol.">
        <title>A standardized bacterial taxonomy based on genome phylogeny substantially revises the tree of life.</title>
        <authorList>
            <person name="Parks D.H."/>
            <person name="Chuvochina M."/>
            <person name="Waite D.W."/>
            <person name="Rinke C."/>
            <person name="Skarshewski A."/>
            <person name="Chaumeil P.A."/>
            <person name="Hugenholtz P."/>
        </authorList>
    </citation>
    <scope>NUCLEOTIDE SEQUENCE [LARGE SCALE GENOMIC DNA]</scope>
    <source>
        <strain evidence="11">UBA10378</strain>
        <strain evidence="10">UBA8557</strain>
    </source>
</reference>
<dbReference type="Proteomes" id="UP000259173">
    <property type="component" value="Unassembled WGS sequence"/>
</dbReference>
<feature type="domain" description="Response regulatory" evidence="9">
    <location>
        <begin position="434"/>
        <end position="551"/>
    </location>
</feature>
<dbReference type="Pfam" id="PF00072">
    <property type="entry name" value="Response_reg"/>
    <property type="match status" value="1"/>
</dbReference>
<sequence>MCLPRVKVYGARWLLNLFKDPAASMPVRVEDIAVAVRPIPTAATISGLVTRFLANPDLFAVPIVSDGAALGMVTRRAVLEALATVSLREANSSSPVTSIMVEQPVMSEAGTPVGLVAKIASEMSNTALTDGVIVLAEGKYFGLISPASLLSAIAKENTARARALQVAHKRLQQKQGEAGTFEQEKAQFLSFVGHEIRTPLTGILGVADLLQDSVNGSEPKRLARTISESGHHLDRLLSDLLDLSRLEAGKLSINSAPFELGAFANEARDLWHSRIAGKRLDLRIRVVGEPNIRLEGDAMRLRQILFNLMSNALKFTERGYIGVELSTFEAAGSLKLRMTVEDTGCGISDADKARLFEAFEQARPSTASTHGGSGLGLSIAKGLARRMEGEVLLADNPDGGSVFTVTIPVKRAGPRLAVTGAPPKPRMRAFELGRILLAEDHAVSALVVTRALSAAGWQVDSVQTAEDAIAKATENTYQAILTDIHLPGATGDDVLATLRDSKGPNALAPIIAVTADVSPERRLACQRAGFTTIIEKPIRPRALVATLVDILLADKAAAAEATELQRA</sequence>
<evidence type="ECO:0000313" key="11">
    <source>
        <dbReference type="EMBL" id="HBQ49691.1"/>
    </source>
</evidence>
<dbReference type="InterPro" id="IPR005467">
    <property type="entry name" value="His_kinase_dom"/>
</dbReference>
<comment type="caution">
    <text evidence="11">The sequence shown here is derived from an EMBL/GenBank/DDBJ whole genome shotgun (WGS) entry which is preliminary data.</text>
</comment>
<feature type="domain" description="Histidine kinase" evidence="8">
    <location>
        <begin position="191"/>
        <end position="411"/>
    </location>
</feature>
<gene>
    <name evidence="10" type="ORF">DCG65_13040</name>
    <name evidence="11" type="ORF">DD728_12585</name>
</gene>
<evidence type="ECO:0000259" key="9">
    <source>
        <dbReference type="PROSITE" id="PS50110"/>
    </source>
</evidence>
<dbReference type="CDD" id="cd17546">
    <property type="entry name" value="REC_hyHK_CKI1_RcsC-like"/>
    <property type="match status" value="1"/>
</dbReference>
<proteinExistence type="predicted"/>
<keyword evidence="3 7" id="KW-0597">Phosphoprotein</keyword>
<dbReference type="SUPFAM" id="SSF55874">
    <property type="entry name" value="ATPase domain of HSP90 chaperone/DNA topoisomerase II/histidine kinase"/>
    <property type="match status" value="1"/>
</dbReference>
<accession>A0A356W7M8</accession>
<dbReference type="SMART" id="SM00448">
    <property type="entry name" value="REC"/>
    <property type="match status" value="1"/>
</dbReference>
<dbReference type="InterPro" id="IPR001789">
    <property type="entry name" value="Sig_transdc_resp-reg_receiver"/>
</dbReference>
<evidence type="ECO:0000256" key="6">
    <source>
        <dbReference type="ARBA" id="ARBA00023012"/>
    </source>
</evidence>
<evidence type="ECO:0000256" key="1">
    <source>
        <dbReference type="ARBA" id="ARBA00000085"/>
    </source>
</evidence>
<dbReference type="FunFam" id="3.30.565.10:FF:000010">
    <property type="entry name" value="Sensor histidine kinase RcsC"/>
    <property type="match status" value="1"/>
</dbReference>
<dbReference type="SUPFAM" id="SSF54631">
    <property type="entry name" value="CBS-domain pair"/>
    <property type="match status" value="1"/>
</dbReference>
<dbReference type="SUPFAM" id="SSF47384">
    <property type="entry name" value="Homodimeric domain of signal transducing histidine kinase"/>
    <property type="match status" value="1"/>
</dbReference>
<dbReference type="GO" id="GO:0000155">
    <property type="term" value="F:phosphorelay sensor kinase activity"/>
    <property type="evidence" value="ECO:0007669"/>
    <property type="project" value="InterPro"/>
</dbReference>
<dbReference type="Pfam" id="PF02518">
    <property type="entry name" value="HATPase_c"/>
    <property type="match status" value="1"/>
</dbReference>
<evidence type="ECO:0000313" key="13">
    <source>
        <dbReference type="Proteomes" id="UP000263957"/>
    </source>
</evidence>
<dbReference type="SUPFAM" id="SSF52172">
    <property type="entry name" value="CheY-like"/>
    <property type="match status" value="1"/>
</dbReference>
<feature type="modified residue" description="4-aspartylphosphate" evidence="7">
    <location>
        <position position="483"/>
    </location>
</feature>
<dbReference type="EC" id="2.7.13.3" evidence="2"/>
<dbReference type="EMBL" id="DOGS01000251">
    <property type="protein sequence ID" value="HBQ49691.1"/>
    <property type="molecule type" value="Genomic_DNA"/>
</dbReference>
<dbReference type="Pfam" id="PF00512">
    <property type="entry name" value="HisKA"/>
    <property type="match status" value="1"/>
</dbReference>
<dbReference type="InterPro" id="IPR004358">
    <property type="entry name" value="Sig_transdc_His_kin-like_C"/>
</dbReference>
<dbReference type="CDD" id="cd00082">
    <property type="entry name" value="HisKA"/>
    <property type="match status" value="1"/>
</dbReference>
<dbReference type="Gene3D" id="3.30.565.10">
    <property type="entry name" value="Histidine kinase-like ATPase, C-terminal domain"/>
    <property type="match status" value="1"/>
</dbReference>
<evidence type="ECO:0000256" key="3">
    <source>
        <dbReference type="ARBA" id="ARBA00022553"/>
    </source>
</evidence>
<dbReference type="AlphaFoldDB" id="A0A356W7M8"/>
<dbReference type="InterPro" id="IPR046342">
    <property type="entry name" value="CBS_dom_sf"/>
</dbReference>
<keyword evidence="4" id="KW-0808">Transferase</keyword>
<keyword evidence="6" id="KW-0902">Two-component regulatory system</keyword>
<organism evidence="11 13">
    <name type="scientific">Hyphomonas atlantica</name>
    <dbReference type="NCBI Taxonomy" id="1280948"/>
    <lineage>
        <taxon>Bacteria</taxon>
        <taxon>Pseudomonadati</taxon>
        <taxon>Pseudomonadota</taxon>
        <taxon>Alphaproteobacteria</taxon>
        <taxon>Hyphomonadales</taxon>
        <taxon>Hyphomonadaceae</taxon>
        <taxon>Hyphomonas</taxon>
    </lineage>
</organism>
<keyword evidence="5" id="KW-0418">Kinase</keyword>
<dbReference type="InterPro" id="IPR036097">
    <property type="entry name" value="HisK_dim/P_sf"/>
</dbReference>
<dbReference type="Gene3D" id="1.10.287.130">
    <property type="match status" value="1"/>
</dbReference>
<dbReference type="PROSITE" id="PS50110">
    <property type="entry name" value="RESPONSE_REGULATORY"/>
    <property type="match status" value="1"/>
</dbReference>
<dbReference type="InterPro" id="IPR036890">
    <property type="entry name" value="HATPase_C_sf"/>
</dbReference>
<evidence type="ECO:0000313" key="12">
    <source>
        <dbReference type="Proteomes" id="UP000259173"/>
    </source>
</evidence>
<dbReference type="EMBL" id="DMBR01000395">
    <property type="protein sequence ID" value="HAE95477.1"/>
    <property type="molecule type" value="Genomic_DNA"/>
</dbReference>
<dbReference type="CDD" id="cd16922">
    <property type="entry name" value="HATPase_EvgS-ArcB-TorS-like"/>
    <property type="match status" value="1"/>
</dbReference>
<name>A0A356W7M8_9PROT</name>
<dbReference type="InterPro" id="IPR003661">
    <property type="entry name" value="HisK_dim/P_dom"/>
</dbReference>
<dbReference type="PRINTS" id="PR00344">
    <property type="entry name" value="BCTRLSENSOR"/>
</dbReference>
<dbReference type="Gene3D" id="3.10.580.10">
    <property type="entry name" value="CBS-domain"/>
    <property type="match status" value="1"/>
</dbReference>
<dbReference type="PANTHER" id="PTHR43047:SF72">
    <property type="entry name" value="OSMOSENSING HISTIDINE PROTEIN KINASE SLN1"/>
    <property type="match status" value="1"/>
</dbReference>
<evidence type="ECO:0000256" key="2">
    <source>
        <dbReference type="ARBA" id="ARBA00012438"/>
    </source>
</evidence>
<dbReference type="InterPro" id="IPR011006">
    <property type="entry name" value="CheY-like_superfamily"/>
</dbReference>
<dbReference type="Gene3D" id="3.40.50.2300">
    <property type="match status" value="1"/>
</dbReference>
<dbReference type="InterPro" id="IPR003594">
    <property type="entry name" value="HATPase_dom"/>
</dbReference>
<dbReference type="GO" id="GO:0005886">
    <property type="term" value="C:plasma membrane"/>
    <property type="evidence" value="ECO:0007669"/>
    <property type="project" value="TreeGrafter"/>
</dbReference>
<dbReference type="SMART" id="SM00387">
    <property type="entry name" value="HATPase_c"/>
    <property type="match status" value="1"/>
</dbReference>